<evidence type="ECO:0000313" key="5">
    <source>
        <dbReference type="Proteomes" id="UP000289411"/>
    </source>
</evidence>
<dbReference type="InterPro" id="IPR002559">
    <property type="entry name" value="Transposase_11"/>
</dbReference>
<sequence length="454" mass="49657">MSNFRPIDRDMDYLLPPSVNEWLPERHLARFVVEVVDGLDLSAMSRNYRGSGSAPYHPSVLVGLLVYGYASGVFSSRQLEQATYDSVAFRFVASNQHPDHDTIASFRRRFLPRIEALFVEVLQVAREMGLLKLGTIGLDGTKIHADASRHSALSWDHANRIEAQLKAEVAELMARAEATDRADVPDGMSIPDELARREERRARIADAKAVIEARAAERHARDKAAYDAKVAERDAKAARTGRKPRGRPPVPPVEGPLPGDQVNLTDAESRIMPVAGGGFEQCYNAQAAVAADSLLVVAVDVSQAPNDKQQLAPMLDRIAALPDDLGRPDALLADAGYFSEANVEACAKAGIDPLIAPGRDAHHPGLDERFAPAPPEPEDPTPLDAMLHRLKTPEGRALYARRKHTPEPVFGIIKSVLGFRQFSLRGLAGARGEWSLITMAWNVKRMFNLTQAAA</sequence>
<accession>A0A4Q2R6K0</accession>
<evidence type="ECO:0000256" key="1">
    <source>
        <dbReference type="SAM" id="MobiDB-lite"/>
    </source>
</evidence>
<dbReference type="GO" id="GO:0004803">
    <property type="term" value="F:transposase activity"/>
    <property type="evidence" value="ECO:0007669"/>
    <property type="project" value="InterPro"/>
</dbReference>
<dbReference type="GO" id="GO:0006313">
    <property type="term" value="P:DNA transposition"/>
    <property type="evidence" value="ECO:0007669"/>
    <property type="project" value="InterPro"/>
</dbReference>
<reference evidence="4 5" key="1">
    <citation type="submission" date="2018-09" db="EMBL/GenBank/DDBJ databases">
        <authorList>
            <person name="Grouzdev D.S."/>
            <person name="Krutkina M.S."/>
        </authorList>
    </citation>
    <scope>NUCLEOTIDE SEQUENCE [LARGE SCALE GENOMIC DNA]</scope>
    <source>
        <strain evidence="4 5">RmlP001</strain>
    </source>
</reference>
<dbReference type="InterPro" id="IPR008490">
    <property type="entry name" value="Transposase_InsH_N"/>
</dbReference>
<feature type="compositionally biased region" description="Basic and acidic residues" evidence="1">
    <location>
        <begin position="224"/>
        <end position="237"/>
    </location>
</feature>
<protein>
    <submittedName>
        <fullName evidence="4">IS1182 family transposase</fullName>
    </submittedName>
</protein>
<dbReference type="PANTHER" id="PTHR33408">
    <property type="entry name" value="TRANSPOSASE"/>
    <property type="match status" value="1"/>
</dbReference>
<dbReference type="Pfam" id="PF05598">
    <property type="entry name" value="DUF772"/>
    <property type="match status" value="1"/>
</dbReference>
<dbReference type="AlphaFoldDB" id="A0A4Q2R6K0"/>
<name>A0A4Q2R6K0_9HYPH</name>
<feature type="domain" description="Transposase InsH N-terminal" evidence="3">
    <location>
        <begin position="19"/>
        <end position="109"/>
    </location>
</feature>
<evidence type="ECO:0000313" key="4">
    <source>
        <dbReference type="EMBL" id="RYB01289.1"/>
    </source>
</evidence>
<proteinExistence type="predicted"/>
<evidence type="ECO:0000259" key="2">
    <source>
        <dbReference type="Pfam" id="PF01609"/>
    </source>
</evidence>
<feature type="region of interest" description="Disordered" evidence="1">
    <location>
        <begin position="224"/>
        <end position="259"/>
    </location>
</feature>
<organism evidence="4 5">
    <name type="scientific">Lichenibacterium ramalinae</name>
    <dbReference type="NCBI Taxonomy" id="2316527"/>
    <lineage>
        <taxon>Bacteria</taxon>
        <taxon>Pseudomonadati</taxon>
        <taxon>Pseudomonadota</taxon>
        <taxon>Alphaproteobacteria</taxon>
        <taxon>Hyphomicrobiales</taxon>
        <taxon>Lichenihabitantaceae</taxon>
        <taxon>Lichenibacterium</taxon>
    </lineage>
</organism>
<reference evidence="4 5" key="2">
    <citation type="submission" date="2019-02" db="EMBL/GenBank/DDBJ databases">
        <title>'Lichenibacterium ramalinii' gen. nov. sp. nov., 'Lichenibacterium minor' gen. nov. sp. nov.</title>
        <authorList>
            <person name="Pankratov T."/>
        </authorList>
    </citation>
    <scope>NUCLEOTIDE SEQUENCE [LARGE SCALE GENOMIC DNA]</scope>
    <source>
        <strain evidence="4 5">RmlP001</strain>
    </source>
</reference>
<comment type="caution">
    <text evidence="4">The sequence shown here is derived from an EMBL/GenBank/DDBJ whole genome shotgun (WGS) entry which is preliminary data.</text>
</comment>
<keyword evidence="5" id="KW-1185">Reference proteome</keyword>
<dbReference type="NCBIfam" id="NF033551">
    <property type="entry name" value="transpos_IS1182"/>
    <property type="match status" value="1"/>
</dbReference>
<dbReference type="RefSeq" id="WP_129222324.1">
    <property type="nucleotide sequence ID" value="NZ_QYBC01000060.1"/>
</dbReference>
<gene>
    <name evidence="4" type="ORF">D3272_26930</name>
</gene>
<dbReference type="OrthoDB" id="9774608at2"/>
<dbReference type="EMBL" id="QYBC01000060">
    <property type="protein sequence ID" value="RYB01289.1"/>
    <property type="molecule type" value="Genomic_DNA"/>
</dbReference>
<evidence type="ECO:0000259" key="3">
    <source>
        <dbReference type="Pfam" id="PF05598"/>
    </source>
</evidence>
<dbReference type="Proteomes" id="UP000289411">
    <property type="component" value="Unassembled WGS sequence"/>
</dbReference>
<dbReference type="GO" id="GO:0003677">
    <property type="term" value="F:DNA binding"/>
    <property type="evidence" value="ECO:0007669"/>
    <property type="project" value="InterPro"/>
</dbReference>
<dbReference type="InterPro" id="IPR047629">
    <property type="entry name" value="IS1182_transpos"/>
</dbReference>
<feature type="domain" description="Transposase IS4-like" evidence="2">
    <location>
        <begin position="276"/>
        <end position="442"/>
    </location>
</feature>
<dbReference type="Pfam" id="PF01609">
    <property type="entry name" value="DDE_Tnp_1"/>
    <property type="match status" value="1"/>
</dbReference>